<dbReference type="InterPro" id="IPR036388">
    <property type="entry name" value="WH-like_DNA-bd_sf"/>
</dbReference>
<reference evidence="3" key="1">
    <citation type="submission" date="2016-10" db="EMBL/GenBank/DDBJ databases">
        <authorList>
            <person name="Varghese N."/>
            <person name="Submissions S."/>
        </authorList>
    </citation>
    <scope>NUCLEOTIDE SEQUENCE [LARGE SCALE GENOMIC DNA]</scope>
    <source>
        <strain evidence="3">CGMCC 1.7736</strain>
    </source>
</reference>
<dbReference type="EMBL" id="FOYT01000001">
    <property type="protein sequence ID" value="SFR36792.1"/>
    <property type="molecule type" value="Genomic_DNA"/>
</dbReference>
<organism evidence="2 3">
    <name type="scientific">Halogeometricum rufum</name>
    <dbReference type="NCBI Taxonomy" id="553469"/>
    <lineage>
        <taxon>Archaea</taxon>
        <taxon>Methanobacteriati</taxon>
        <taxon>Methanobacteriota</taxon>
        <taxon>Stenosarchaea group</taxon>
        <taxon>Halobacteria</taxon>
        <taxon>Halobacteriales</taxon>
        <taxon>Haloferacaceae</taxon>
        <taxon>Halogeometricum</taxon>
    </lineage>
</organism>
<dbReference type="Gene3D" id="1.10.10.10">
    <property type="entry name" value="Winged helix-like DNA-binding domain superfamily/Winged helix DNA-binding domain"/>
    <property type="match status" value="1"/>
</dbReference>
<accession>A0A1I6G3N9</accession>
<evidence type="ECO:0000313" key="2">
    <source>
        <dbReference type="EMBL" id="SFR36792.1"/>
    </source>
</evidence>
<evidence type="ECO:0000313" key="3">
    <source>
        <dbReference type="Proteomes" id="UP000198531"/>
    </source>
</evidence>
<evidence type="ECO:0000259" key="1">
    <source>
        <dbReference type="Pfam" id="PF24035"/>
    </source>
</evidence>
<dbReference type="STRING" id="553469.SAMN04487947_0514"/>
<proteinExistence type="predicted"/>
<dbReference type="Proteomes" id="UP000198531">
    <property type="component" value="Unassembled WGS sequence"/>
</dbReference>
<dbReference type="RefSeq" id="WP_089804298.1">
    <property type="nucleotide sequence ID" value="NZ_FOYT01000001.1"/>
</dbReference>
<keyword evidence="3" id="KW-1185">Reference proteome</keyword>
<feature type="domain" description="DUF7344" evidence="1">
    <location>
        <begin position="15"/>
        <end position="85"/>
    </location>
</feature>
<dbReference type="OrthoDB" id="324054at2157"/>
<gene>
    <name evidence="2" type="ORF">SAMN04487947_0514</name>
</gene>
<dbReference type="AlphaFoldDB" id="A0A1I6G3N9"/>
<sequence length="107" mass="11934">MAKIRPRLDLDDVCSALRSERRRRTVRLLANRSGATTRAELARTLAEEDPEGATSEAVELSLYHVHLPKLVDLNAVRHDADAGTVAITETGRRIHQYLDEADRTGCE</sequence>
<dbReference type="Pfam" id="PF24035">
    <property type="entry name" value="DUF7344"/>
    <property type="match status" value="1"/>
</dbReference>
<protein>
    <recommendedName>
        <fullName evidence="1">DUF7344 domain-containing protein</fullName>
    </recommendedName>
</protein>
<name>A0A1I6G3N9_9EURY</name>
<dbReference type="InterPro" id="IPR055768">
    <property type="entry name" value="DUF7344"/>
</dbReference>